<dbReference type="NCBIfam" id="TIGR01024">
    <property type="entry name" value="rplS_bact"/>
    <property type="match status" value="1"/>
</dbReference>
<dbReference type="InterPro" id="IPR018257">
    <property type="entry name" value="Ribosomal_bL19_CS"/>
</dbReference>
<dbReference type="GO" id="GO:0003735">
    <property type="term" value="F:structural constituent of ribosome"/>
    <property type="evidence" value="ECO:0007669"/>
    <property type="project" value="InterPro"/>
</dbReference>
<sequence>MTVRSATTTTSPVNVEERKKLDIRAGDTVRVHQKIVEVKRGKGADKKEKTTKIARTQVFEGLVLAKKHGSEAGATFTVRATLSGIGVEKIFPLYSPNIDKIEIVRRSKVRRAKLYYIRDKVAREMRRGLRKMIEMNVSTESEREAADRASALAVAAAETASAESVVAEAKES</sequence>
<dbReference type="Pfam" id="PF01245">
    <property type="entry name" value="Ribosomal_L19"/>
    <property type="match status" value="1"/>
</dbReference>
<dbReference type="EMBL" id="MFKP01000011">
    <property type="protein sequence ID" value="OGG44344.1"/>
    <property type="molecule type" value="Genomic_DNA"/>
</dbReference>
<dbReference type="PANTHER" id="PTHR15680:SF9">
    <property type="entry name" value="LARGE RIBOSOMAL SUBUNIT PROTEIN BL19M"/>
    <property type="match status" value="1"/>
</dbReference>
<evidence type="ECO:0000256" key="4">
    <source>
        <dbReference type="ARBA" id="ARBA00035171"/>
    </source>
</evidence>
<comment type="caution">
    <text evidence="6">The sequence shown here is derived from an EMBL/GenBank/DDBJ whole genome shotgun (WGS) entry which is preliminary data.</text>
</comment>
<dbReference type="AlphaFoldDB" id="A0A1F6C599"/>
<dbReference type="PROSITE" id="PS01015">
    <property type="entry name" value="RIBOSOMAL_L19"/>
    <property type="match status" value="1"/>
</dbReference>
<dbReference type="InterPro" id="IPR008991">
    <property type="entry name" value="Translation_prot_SH3-like_sf"/>
</dbReference>
<evidence type="ECO:0000313" key="6">
    <source>
        <dbReference type="EMBL" id="OGG44344.1"/>
    </source>
</evidence>
<evidence type="ECO:0000313" key="7">
    <source>
        <dbReference type="Proteomes" id="UP000178249"/>
    </source>
</evidence>
<accession>A0A1F6C599</accession>
<keyword evidence="3" id="KW-0687">Ribonucleoprotein</keyword>
<reference evidence="6 7" key="1">
    <citation type="journal article" date="2016" name="Nat. Commun.">
        <title>Thousands of microbial genomes shed light on interconnected biogeochemical processes in an aquifer system.</title>
        <authorList>
            <person name="Anantharaman K."/>
            <person name="Brown C.T."/>
            <person name="Hug L.A."/>
            <person name="Sharon I."/>
            <person name="Castelle C.J."/>
            <person name="Probst A.J."/>
            <person name="Thomas B.C."/>
            <person name="Singh A."/>
            <person name="Wilkins M.J."/>
            <person name="Karaoz U."/>
            <person name="Brodie E.L."/>
            <person name="Williams K.H."/>
            <person name="Hubbard S.S."/>
            <person name="Banfield J.F."/>
        </authorList>
    </citation>
    <scope>NUCLEOTIDE SEQUENCE [LARGE SCALE GENOMIC DNA]</scope>
</reference>
<dbReference type="InterPro" id="IPR001857">
    <property type="entry name" value="Ribosomal_bL19"/>
</dbReference>
<evidence type="ECO:0000256" key="1">
    <source>
        <dbReference type="ARBA" id="ARBA00005781"/>
    </source>
</evidence>
<organism evidence="6 7">
    <name type="scientific">Candidatus Kaiserbacteria bacterium RIFCSPHIGHO2_01_FULL_48_10</name>
    <dbReference type="NCBI Taxonomy" id="1798476"/>
    <lineage>
        <taxon>Bacteria</taxon>
        <taxon>Candidatus Kaiseribacteriota</taxon>
    </lineage>
</organism>
<dbReference type="GO" id="GO:0022625">
    <property type="term" value="C:cytosolic large ribosomal subunit"/>
    <property type="evidence" value="ECO:0007669"/>
    <property type="project" value="TreeGrafter"/>
</dbReference>
<dbReference type="Gene3D" id="2.30.30.790">
    <property type="match status" value="1"/>
</dbReference>
<dbReference type="Proteomes" id="UP000178249">
    <property type="component" value="Unassembled WGS sequence"/>
</dbReference>
<name>A0A1F6C599_9BACT</name>
<comment type="similarity">
    <text evidence="1">Belongs to the bacterial ribosomal protein bL19 family.</text>
</comment>
<gene>
    <name evidence="6" type="ORF">A2841_00975</name>
</gene>
<keyword evidence="2 6" id="KW-0689">Ribosomal protein</keyword>
<dbReference type="GO" id="GO:0006412">
    <property type="term" value="P:translation"/>
    <property type="evidence" value="ECO:0007669"/>
    <property type="project" value="InterPro"/>
</dbReference>
<evidence type="ECO:0000256" key="3">
    <source>
        <dbReference type="ARBA" id="ARBA00023274"/>
    </source>
</evidence>
<evidence type="ECO:0000256" key="2">
    <source>
        <dbReference type="ARBA" id="ARBA00022980"/>
    </source>
</evidence>
<protein>
    <recommendedName>
        <fullName evidence="4">Large ribosomal subunit protein bL19</fullName>
    </recommendedName>
    <alternativeName>
        <fullName evidence="5">50S ribosomal protein L19</fullName>
    </alternativeName>
</protein>
<proteinExistence type="inferred from homology"/>
<dbReference type="InterPro" id="IPR038657">
    <property type="entry name" value="Ribosomal_bL19_sf"/>
</dbReference>
<evidence type="ECO:0000256" key="5">
    <source>
        <dbReference type="ARBA" id="ARBA00035493"/>
    </source>
</evidence>
<dbReference type="PANTHER" id="PTHR15680">
    <property type="entry name" value="RIBOSOMAL PROTEIN L19"/>
    <property type="match status" value="1"/>
</dbReference>
<dbReference type="SUPFAM" id="SSF50104">
    <property type="entry name" value="Translation proteins SH3-like domain"/>
    <property type="match status" value="1"/>
</dbReference>